<dbReference type="InterPro" id="IPR027417">
    <property type="entry name" value="P-loop_NTPase"/>
</dbReference>
<dbReference type="PRINTS" id="PR00449">
    <property type="entry name" value="RASTRNSFRMNG"/>
</dbReference>
<dbReference type="GO" id="GO:0003924">
    <property type="term" value="F:GTPase activity"/>
    <property type="evidence" value="ECO:0007669"/>
    <property type="project" value="InterPro"/>
</dbReference>
<dbReference type="SMART" id="SM00175">
    <property type="entry name" value="RAB"/>
    <property type="match status" value="1"/>
</dbReference>
<dbReference type="AlphaFoldDB" id="A0AAD7MDC5"/>
<evidence type="ECO:0000313" key="4">
    <source>
        <dbReference type="Proteomes" id="UP001221757"/>
    </source>
</evidence>
<dbReference type="Proteomes" id="UP001221757">
    <property type="component" value="Unassembled WGS sequence"/>
</dbReference>
<keyword evidence="3" id="KW-0378">Hydrolase</keyword>
<dbReference type="SMART" id="SM00173">
    <property type="entry name" value="RAS"/>
    <property type="match status" value="1"/>
</dbReference>
<comment type="caution">
    <text evidence="3">The sequence shown here is derived from an EMBL/GenBank/DDBJ whole genome shotgun (WGS) entry which is preliminary data.</text>
</comment>
<dbReference type="PROSITE" id="PS51419">
    <property type="entry name" value="RAB"/>
    <property type="match status" value="1"/>
</dbReference>
<organism evidence="3 4">
    <name type="scientific">Mycena rosella</name>
    <name type="common">Pink bonnet</name>
    <name type="synonym">Agaricus rosellus</name>
    <dbReference type="NCBI Taxonomy" id="1033263"/>
    <lineage>
        <taxon>Eukaryota</taxon>
        <taxon>Fungi</taxon>
        <taxon>Dikarya</taxon>
        <taxon>Basidiomycota</taxon>
        <taxon>Agaricomycotina</taxon>
        <taxon>Agaricomycetes</taxon>
        <taxon>Agaricomycetidae</taxon>
        <taxon>Agaricales</taxon>
        <taxon>Marasmiineae</taxon>
        <taxon>Mycenaceae</taxon>
        <taxon>Mycena</taxon>
    </lineage>
</organism>
<sequence>MKDFQRGKSSFRQSVRRAKKGDPILLLVGNKSDLVNERQVSKEDGVARARQYGCEFIETSAKTAQNVERVFISLVRAL</sequence>
<keyword evidence="1" id="KW-0547">Nucleotide-binding</keyword>
<accession>A0AAD7MDC5</accession>
<dbReference type="EMBL" id="JARKIE010000001">
    <property type="protein sequence ID" value="KAJ7710945.1"/>
    <property type="molecule type" value="Genomic_DNA"/>
</dbReference>
<dbReference type="GO" id="GO:0005525">
    <property type="term" value="F:GTP binding"/>
    <property type="evidence" value="ECO:0007669"/>
    <property type="project" value="UniProtKB-KW"/>
</dbReference>
<dbReference type="Pfam" id="PF00071">
    <property type="entry name" value="Ras"/>
    <property type="match status" value="1"/>
</dbReference>
<reference evidence="3" key="1">
    <citation type="submission" date="2023-03" db="EMBL/GenBank/DDBJ databases">
        <title>Massive genome expansion in bonnet fungi (Mycena s.s.) driven by repeated elements and novel gene families across ecological guilds.</title>
        <authorList>
            <consortium name="Lawrence Berkeley National Laboratory"/>
            <person name="Harder C.B."/>
            <person name="Miyauchi S."/>
            <person name="Viragh M."/>
            <person name="Kuo A."/>
            <person name="Thoen E."/>
            <person name="Andreopoulos B."/>
            <person name="Lu D."/>
            <person name="Skrede I."/>
            <person name="Drula E."/>
            <person name="Henrissat B."/>
            <person name="Morin E."/>
            <person name="Kohler A."/>
            <person name="Barry K."/>
            <person name="LaButti K."/>
            <person name="Morin E."/>
            <person name="Salamov A."/>
            <person name="Lipzen A."/>
            <person name="Mereny Z."/>
            <person name="Hegedus B."/>
            <person name="Baldrian P."/>
            <person name="Stursova M."/>
            <person name="Weitz H."/>
            <person name="Taylor A."/>
            <person name="Grigoriev I.V."/>
            <person name="Nagy L.G."/>
            <person name="Martin F."/>
            <person name="Kauserud H."/>
        </authorList>
    </citation>
    <scope>NUCLEOTIDE SEQUENCE</scope>
    <source>
        <strain evidence="3">CBHHK067</strain>
    </source>
</reference>
<keyword evidence="4" id="KW-1185">Reference proteome</keyword>
<dbReference type="InterPro" id="IPR050227">
    <property type="entry name" value="Rab"/>
</dbReference>
<proteinExistence type="predicted"/>
<evidence type="ECO:0000313" key="3">
    <source>
        <dbReference type="EMBL" id="KAJ7710945.1"/>
    </source>
</evidence>
<name>A0AAD7MDC5_MYCRO</name>
<dbReference type="PROSITE" id="PS51421">
    <property type="entry name" value="RAS"/>
    <property type="match status" value="1"/>
</dbReference>
<protein>
    <submittedName>
        <fullName evidence="3">P-loop containing nucleoside triphosphate hydrolase protein</fullName>
    </submittedName>
</protein>
<dbReference type="SUPFAM" id="SSF52540">
    <property type="entry name" value="P-loop containing nucleoside triphosphate hydrolases"/>
    <property type="match status" value="1"/>
</dbReference>
<evidence type="ECO:0000256" key="2">
    <source>
        <dbReference type="ARBA" id="ARBA00023134"/>
    </source>
</evidence>
<gene>
    <name evidence="3" type="ORF">B0H17DRAFT_914861</name>
</gene>
<keyword evidence="2" id="KW-0342">GTP-binding</keyword>
<dbReference type="PANTHER" id="PTHR47977">
    <property type="entry name" value="RAS-RELATED PROTEIN RAB"/>
    <property type="match status" value="1"/>
</dbReference>
<dbReference type="InterPro" id="IPR001806">
    <property type="entry name" value="Small_GTPase"/>
</dbReference>
<evidence type="ECO:0000256" key="1">
    <source>
        <dbReference type="ARBA" id="ARBA00022741"/>
    </source>
</evidence>
<dbReference type="Gene3D" id="3.40.50.300">
    <property type="entry name" value="P-loop containing nucleotide triphosphate hydrolases"/>
    <property type="match status" value="1"/>
</dbReference>